<name>A0AA40AU97_9PEZI</name>
<gene>
    <name evidence="2" type="ORF">B0T26DRAFT_203615</name>
</gene>
<protein>
    <recommendedName>
        <fullName evidence="4">Secreted protein</fullName>
    </recommendedName>
</protein>
<dbReference type="RefSeq" id="XP_060298052.1">
    <property type="nucleotide sequence ID" value="XM_060433757.1"/>
</dbReference>
<organism evidence="2 3">
    <name type="scientific">Lasiosphaeria miniovina</name>
    <dbReference type="NCBI Taxonomy" id="1954250"/>
    <lineage>
        <taxon>Eukaryota</taxon>
        <taxon>Fungi</taxon>
        <taxon>Dikarya</taxon>
        <taxon>Ascomycota</taxon>
        <taxon>Pezizomycotina</taxon>
        <taxon>Sordariomycetes</taxon>
        <taxon>Sordariomycetidae</taxon>
        <taxon>Sordariales</taxon>
        <taxon>Lasiosphaeriaceae</taxon>
        <taxon>Lasiosphaeria</taxon>
    </lineage>
</organism>
<reference evidence="2" key="1">
    <citation type="submission" date="2023-06" db="EMBL/GenBank/DDBJ databases">
        <title>Genome-scale phylogeny and comparative genomics of the fungal order Sordariales.</title>
        <authorList>
            <consortium name="Lawrence Berkeley National Laboratory"/>
            <person name="Hensen N."/>
            <person name="Bonometti L."/>
            <person name="Westerberg I."/>
            <person name="Brannstrom I.O."/>
            <person name="Guillou S."/>
            <person name="Cros-Aarteil S."/>
            <person name="Calhoun S."/>
            <person name="Haridas S."/>
            <person name="Kuo A."/>
            <person name="Mondo S."/>
            <person name="Pangilinan J."/>
            <person name="Riley R."/>
            <person name="LaButti K."/>
            <person name="Andreopoulos B."/>
            <person name="Lipzen A."/>
            <person name="Chen C."/>
            <person name="Yanf M."/>
            <person name="Daum C."/>
            <person name="Ng V."/>
            <person name="Clum A."/>
            <person name="Steindorff A."/>
            <person name="Ohm R."/>
            <person name="Martin F."/>
            <person name="Silar P."/>
            <person name="Natvig D."/>
            <person name="Lalanne C."/>
            <person name="Gautier V."/>
            <person name="Ament-velasquez S.L."/>
            <person name="Kruys A."/>
            <person name="Hutchinson M.I."/>
            <person name="Powell A.J."/>
            <person name="Barry K."/>
            <person name="Miller A.N."/>
            <person name="Grigoriev I.V."/>
            <person name="Debuchy R."/>
            <person name="Gladieux P."/>
            <person name="Thoren M.H."/>
            <person name="Johannesson H."/>
        </authorList>
    </citation>
    <scope>NUCLEOTIDE SEQUENCE</scope>
    <source>
        <strain evidence="2">SMH2392-1A</strain>
    </source>
</reference>
<dbReference type="Proteomes" id="UP001172101">
    <property type="component" value="Unassembled WGS sequence"/>
</dbReference>
<evidence type="ECO:0000256" key="1">
    <source>
        <dbReference type="SAM" id="SignalP"/>
    </source>
</evidence>
<proteinExistence type="predicted"/>
<keyword evidence="3" id="KW-1185">Reference proteome</keyword>
<comment type="caution">
    <text evidence="2">The sequence shown here is derived from an EMBL/GenBank/DDBJ whole genome shotgun (WGS) entry which is preliminary data.</text>
</comment>
<evidence type="ECO:0000313" key="2">
    <source>
        <dbReference type="EMBL" id="KAK0722128.1"/>
    </source>
</evidence>
<feature type="signal peptide" evidence="1">
    <location>
        <begin position="1"/>
        <end position="40"/>
    </location>
</feature>
<dbReference type="GeneID" id="85317027"/>
<evidence type="ECO:0000313" key="3">
    <source>
        <dbReference type="Proteomes" id="UP001172101"/>
    </source>
</evidence>
<keyword evidence="1" id="KW-0732">Signal</keyword>
<dbReference type="EMBL" id="JAUIRO010000003">
    <property type="protein sequence ID" value="KAK0722128.1"/>
    <property type="molecule type" value="Genomic_DNA"/>
</dbReference>
<dbReference type="AlphaFoldDB" id="A0AA40AU97"/>
<sequence>MSRTVHGDGLRIPATAMLGGRCASTATMLAWGAFVIVCLGARTPCDCCPMMAVSVLPVRPSQGNQPAESFITSGSCKASRPPIQEPNPCNRKLFSLCSHGWCKAAEEIIVSVKSVSISTFWAGSHVRFSMYRPLLTLVIARLVAQH</sequence>
<feature type="chain" id="PRO_5041332918" description="Secreted protein" evidence="1">
    <location>
        <begin position="41"/>
        <end position="146"/>
    </location>
</feature>
<accession>A0AA40AU97</accession>
<evidence type="ECO:0008006" key="4">
    <source>
        <dbReference type="Google" id="ProtNLM"/>
    </source>
</evidence>